<dbReference type="Proteomes" id="UP001611450">
    <property type="component" value="Unassembled WGS sequence"/>
</dbReference>
<protein>
    <submittedName>
        <fullName evidence="1">Uncharacterized protein</fullName>
    </submittedName>
</protein>
<gene>
    <name evidence="1" type="ORF">ACH47G_13125</name>
</gene>
<dbReference type="EMBL" id="JBIRXV010000002">
    <property type="protein sequence ID" value="MFI2321422.1"/>
    <property type="molecule type" value="Genomic_DNA"/>
</dbReference>
<evidence type="ECO:0000313" key="2">
    <source>
        <dbReference type="Proteomes" id="UP001611450"/>
    </source>
</evidence>
<name>A0ABW7WEP2_9NOCA</name>
<comment type="caution">
    <text evidence="1">The sequence shown here is derived from an EMBL/GenBank/DDBJ whole genome shotgun (WGS) entry which is preliminary data.</text>
</comment>
<evidence type="ECO:0000313" key="1">
    <source>
        <dbReference type="EMBL" id="MFI2321422.1"/>
    </source>
</evidence>
<sequence length="58" mass="6029">MTARHSTTHDSPLPAEPHIGRQVAATVAAIFAGPVALWLGAETAVLHGRGPTVREFTG</sequence>
<accession>A0ABW7WEP2</accession>
<reference evidence="1 2" key="1">
    <citation type="submission" date="2024-10" db="EMBL/GenBank/DDBJ databases">
        <title>The Natural Products Discovery Center: Release of the First 8490 Sequenced Strains for Exploring Actinobacteria Biosynthetic Diversity.</title>
        <authorList>
            <person name="Kalkreuter E."/>
            <person name="Kautsar S.A."/>
            <person name="Yang D."/>
            <person name="Bader C.D."/>
            <person name="Teijaro C.N."/>
            <person name="Fluegel L."/>
            <person name="Davis C.M."/>
            <person name="Simpson J.R."/>
            <person name="Lauterbach L."/>
            <person name="Steele A.D."/>
            <person name="Gui C."/>
            <person name="Meng S."/>
            <person name="Li G."/>
            <person name="Viehrig K."/>
            <person name="Ye F."/>
            <person name="Su P."/>
            <person name="Kiefer A.F."/>
            <person name="Nichols A."/>
            <person name="Cepeda A.J."/>
            <person name="Yan W."/>
            <person name="Fan B."/>
            <person name="Jiang Y."/>
            <person name="Adhikari A."/>
            <person name="Zheng C.-J."/>
            <person name="Schuster L."/>
            <person name="Cowan T.M."/>
            <person name="Smanski M.J."/>
            <person name="Chevrette M.G."/>
            <person name="De Carvalho L.P.S."/>
            <person name="Shen B."/>
        </authorList>
    </citation>
    <scope>NUCLEOTIDE SEQUENCE [LARGE SCALE GENOMIC DNA]</scope>
    <source>
        <strain evidence="1 2">NPDC019626</strain>
    </source>
</reference>
<proteinExistence type="predicted"/>
<dbReference type="RefSeq" id="WP_396947844.1">
    <property type="nucleotide sequence ID" value="NZ_JBIRXV010000002.1"/>
</dbReference>
<organism evidence="1 2">
    <name type="scientific">Nocardia beijingensis</name>
    <dbReference type="NCBI Taxonomy" id="95162"/>
    <lineage>
        <taxon>Bacteria</taxon>
        <taxon>Bacillati</taxon>
        <taxon>Actinomycetota</taxon>
        <taxon>Actinomycetes</taxon>
        <taxon>Mycobacteriales</taxon>
        <taxon>Nocardiaceae</taxon>
        <taxon>Nocardia</taxon>
    </lineage>
</organism>
<keyword evidence="2" id="KW-1185">Reference proteome</keyword>